<evidence type="ECO:0008006" key="3">
    <source>
        <dbReference type="Google" id="ProtNLM"/>
    </source>
</evidence>
<evidence type="ECO:0000313" key="2">
    <source>
        <dbReference type="Proteomes" id="UP001604335"/>
    </source>
</evidence>
<evidence type="ECO:0000313" key="1">
    <source>
        <dbReference type="EMBL" id="MFG3818120.1"/>
    </source>
</evidence>
<name>A0ABW7CDA2_9CYAN</name>
<dbReference type="RefSeq" id="WP_190353455.1">
    <property type="nucleotide sequence ID" value="NZ_JAZAQF010000059.1"/>
</dbReference>
<dbReference type="EMBL" id="JAZAQF010000059">
    <property type="protein sequence ID" value="MFG3818120.1"/>
    <property type="molecule type" value="Genomic_DNA"/>
</dbReference>
<sequence length="159" mass="17404">MAETPVVTSELADAETTDSATLTAEELFLQGIDRYQAGEDPTVLIPLFKSVCDRAPKSSPPWTCLAWLYLLTDQAGLAFKAAKKAVKLNPQDAQARVNLAVAMIEDGQKGVREQVEIASQLVLIDQDAAEEVQKNLEEAIAQKPNSKGFQRIKAWIFDS</sequence>
<dbReference type="SUPFAM" id="SSF48452">
    <property type="entry name" value="TPR-like"/>
    <property type="match status" value="1"/>
</dbReference>
<comment type="caution">
    <text evidence="1">The sequence shown here is derived from an EMBL/GenBank/DDBJ whole genome shotgun (WGS) entry which is preliminary data.</text>
</comment>
<proteinExistence type="predicted"/>
<reference evidence="2" key="1">
    <citation type="journal article" date="2024" name="Algal Res.">
        <title>Biochemical, toxicological and genomic investigation of a high-biomass producing Limnothrix strain isolated from Italian shallow drinking water reservoir.</title>
        <authorList>
            <person name="Simonazzi M."/>
            <person name="Shishido T.K."/>
            <person name="Delbaje E."/>
            <person name="Wahlsten M."/>
            <person name="Fewer D.P."/>
            <person name="Sivonen K."/>
            <person name="Pezzolesi L."/>
            <person name="Pistocchi R."/>
        </authorList>
    </citation>
    <scope>NUCLEOTIDE SEQUENCE [LARGE SCALE GENOMIC DNA]</scope>
    <source>
        <strain evidence="2">LRLZ20PSL1</strain>
    </source>
</reference>
<gene>
    <name evidence="1" type="ORF">VPK24_10780</name>
</gene>
<protein>
    <recommendedName>
        <fullName evidence="3">TPR repeat-containing protein</fullName>
    </recommendedName>
</protein>
<dbReference type="Gene3D" id="1.25.40.10">
    <property type="entry name" value="Tetratricopeptide repeat domain"/>
    <property type="match status" value="1"/>
</dbReference>
<keyword evidence="2" id="KW-1185">Reference proteome</keyword>
<accession>A0ABW7CDA2</accession>
<dbReference type="InterPro" id="IPR011990">
    <property type="entry name" value="TPR-like_helical_dom_sf"/>
</dbReference>
<organism evidence="1 2">
    <name type="scientific">Limnothrix redekei LRLZ20PSL1</name>
    <dbReference type="NCBI Taxonomy" id="3112953"/>
    <lineage>
        <taxon>Bacteria</taxon>
        <taxon>Bacillati</taxon>
        <taxon>Cyanobacteriota</taxon>
        <taxon>Cyanophyceae</taxon>
        <taxon>Pseudanabaenales</taxon>
        <taxon>Pseudanabaenaceae</taxon>
        <taxon>Limnothrix</taxon>
    </lineage>
</organism>
<dbReference type="Proteomes" id="UP001604335">
    <property type="component" value="Unassembled WGS sequence"/>
</dbReference>